<evidence type="ECO:0000256" key="10">
    <source>
        <dbReference type="ARBA" id="ARBA00022692"/>
    </source>
</evidence>
<evidence type="ECO:0000259" key="19">
    <source>
        <dbReference type="PROSITE" id="PS50109"/>
    </source>
</evidence>
<keyword evidence="5" id="KW-0813">Transport</keyword>
<dbReference type="Pfam" id="PF02518">
    <property type="entry name" value="HATPase_c"/>
    <property type="match status" value="1"/>
</dbReference>
<evidence type="ECO:0000256" key="3">
    <source>
        <dbReference type="ARBA" id="ARBA00012438"/>
    </source>
</evidence>
<evidence type="ECO:0000256" key="1">
    <source>
        <dbReference type="ARBA" id="ARBA00000085"/>
    </source>
</evidence>
<keyword evidence="14 18" id="KW-1133">Transmembrane helix</keyword>
<evidence type="ECO:0000256" key="4">
    <source>
        <dbReference type="ARBA" id="ARBA00019665"/>
    </source>
</evidence>
<evidence type="ECO:0000256" key="16">
    <source>
        <dbReference type="ARBA" id="ARBA00023136"/>
    </source>
</evidence>
<dbReference type="InterPro" id="IPR004358">
    <property type="entry name" value="Sig_transdc_His_kin-like_C"/>
</dbReference>
<proteinExistence type="predicted"/>
<sequence>MAPATVFHLTGKLPLPRPWSAEFVRLGAILVGAWLIGVILDRPGVFLFLGLLTYLLWHLHHLYRLEKWLREGRTYYPPEANGIWGEVFHLLYGKRRRERARKRRLAAILGQFKEATSAMPDATVVLGPGDEIQWFNDAARQLIKLHAGQDVGQRIDNLIRDPEFGNFLERGNESGYILIPAPKDPAMTLSVRVVPYGRDLRLLILRDVSQQQRLEQMRRDFVANVSHELRTPLTVVSGFLETMIDADDECTREWNRSLVLMQQQASRMQHLVEDLLLLSRLETDSSRPPDEPVAVPTLIATICEDVEHLAVQKDQQVSVDAEADLGLYGAERELHSAFANLVTNAIRYTPAEGRIHIRWWSDKEGAHYSVSDTGVGIEAVHIPRLTERFYRVDVGRSRDSGGTGLGLAIVKHVLNRYEARLRIDSVPGRGSTFTCDFPLSRICRTRIDSVRRPG</sequence>
<keyword evidence="9" id="KW-0808">Transferase</keyword>
<dbReference type="InterPro" id="IPR036890">
    <property type="entry name" value="HATPase_C_sf"/>
</dbReference>
<name>A0A1G5Q6T5_9GAMM</name>
<keyword evidence="10 18" id="KW-0812">Transmembrane</keyword>
<dbReference type="Pfam" id="PF11808">
    <property type="entry name" value="PhoR"/>
    <property type="match status" value="1"/>
</dbReference>
<dbReference type="NCBIfam" id="TIGR02966">
    <property type="entry name" value="phoR_proteo"/>
    <property type="match status" value="1"/>
</dbReference>
<dbReference type="Pfam" id="PF00512">
    <property type="entry name" value="HisKA"/>
    <property type="match status" value="1"/>
</dbReference>
<evidence type="ECO:0000313" key="21">
    <source>
        <dbReference type="Proteomes" id="UP000199648"/>
    </source>
</evidence>
<comment type="catalytic activity">
    <reaction evidence="1">
        <text>ATP + protein L-histidine = ADP + protein N-phospho-L-histidine.</text>
        <dbReference type="EC" id="2.7.13.3"/>
    </reaction>
</comment>
<keyword evidence="21" id="KW-1185">Reference proteome</keyword>
<protein>
    <recommendedName>
        <fullName evidence="4">Phosphate regulon sensor protein PhoR</fullName>
        <ecNumber evidence="3">2.7.13.3</ecNumber>
    </recommendedName>
</protein>
<dbReference type="SUPFAM" id="SSF47384">
    <property type="entry name" value="Homodimeric domain of signal transducing histidine kinase"/>
    <property type="match status" value="1"/>
</dbReference>
<evidence type="ECO:0000256" key="5">
    <source>
        <dbReference type="ARBA" id="ARBA00022448"/>
    </source>
</evidence>
<evidence type="ECO:0000256" key="13">
    <source>
        <dbReference type="ARBA" id="ARBA00022840"/>
    </source>
</evidence>
<evidence type="ECO:0000256" key="17">
    <source>
        <dbReference type="ARBA" id="ARBA00025207"/>
    </source>
</evidence>
<gene>
    <name evidence="20" type="ORF">SAMN03097708_01399</name>
</gene>
<reference evidence="20 21" key="1">
    <citation type="submission" date="2016-10" db="EMBL/GenBank/DDBJ databases">
        <authorList>
            <person name="de Groot N.N."/>
        </authorList>
    </citation>
    <scope>NUCLEOTIDE SEQUENCE [LARGE SCALE GENOMIC DNA]</scope>
    <source>
        <strain evidence="20 21">HLD2</strain>
    </source>
</reference>
<dbReference type="SUPFAM" id="SSF55785">
    <property type="entry name" value="PYP-like sensor domain (PAS domain)"/>
    <property type="match status" value="1"/>
</dbReference>
<dbReference type="Gene3D" id="3.30.450.20">
    <property type="entry name" value="PAS domain"/>
    <property type="match status" value="1"/>
</dbReference>
<dbReference type="GO" id="GO:0006817">
    <property type="term" value="P:phosphate ion transport"/>
    <property type="evidence" value="ECO:0007669"/>
    <property type="project" value="UniProtKB-KW"/>
</dbReference>
<dbReference type="SMART" id="SM00388">
    <property type="entry name" value="HisKA"/>
    <property type="match status" value="1"/>
</dbReference>
<feature type="transmembrane region" description="Helical" evidence="18">
    <location>
        <begin position="23"/>
        <end position="40"/>
    </location>
</feature>
<dbReference type="EMBL" id="FMWD01000004">
    <property type="protein sequence ID" value="SCZ57286.1"/>
    <property type="molecule type" value="Genomic_DNA"/>
</dbReference>
<feature type="transmembrane region" description="Helical" evidence="18">
    <location>
        <begin position="45"/>
        <end position="63"/>
    </location>
</feature>
<evidence type="ECO:0000256" key="11">
    <source>
        <dbReference type="ARBA" id="ARBA00022741"/>
    </source>
</evidence>
<dbReference type="PANTHER" id="PTHR45453:SF1">
    <property type="entry name" value="PHOSPHATE REGULON SENSOR PROTEIN PHOR"/>
    <property type="match status" value="1"/>
</dbReference>
<dbReference type="InterPro" id="IPR035965">
    <property type="entry name" value="PAS-like_dom_sf"/>
</dbReference>
<dbReference type="Proteomes" id="UP000199648">
    <property type="component" value="Unassembled WGS sequence"/>
</dbReference>
<evidence type="ECO:0000256" key="14">
    <source>
        <dbReference type="ARBA" id="ARBA00022989"/>
    </source>
</evidence>
<accession>A0A1G5Q6T5</accession>
<dbReference type="GO" id="GO:0016036">
    <property type="term" value="P:cellular response to phosphate starvation"/>
    <property type="evidence" value="ECO:0007669"/>
    <property type="project" value="TreeGrafter"/>
</dbReference>
<evidence type="ECO:0000256" key="15">
    <source>
        <dbReference type="ARBA" id="ARBA00023012"/>
    </source>
</evidence>
<dbReference type="InterPro" id="IPR014310">
    <property type="entry name" value="Sig_transdc_His_kinase_PhoR"/>
</dbReference>
<keyword evidence="6" id="KW-1003">Cell membrane</keyword>
<dbReference type="PRINTS" id="PR00344">
    <property type="entry name" value="BCTRLSENSOR"/>
</dbReference>
<keyword evidence="13" id="KW-0067">ATP-binding</keyword>
<keyword evidence="16 18" id="KW-0472">Membrane</keyword>
<dbReference type="InterPro" id="IPR003661">
    <property type="entry name" value="HisK_dim/P_dom"/>
</dbReference>
<dbReference type="InterPro" id="IPR036097">
    <property type="entry name" value="HisK_dim/P_sf"/>
</dbReference>
<dbReference type="GO" id="GO:0005886">
    <property type="term" value="C:plasma membrane"/>
    <property type="evidence" value="ECO:0007669"/>
    <property type="project" value="UniProtKB-SubCell"/>
</dbReference>
<keyword evidence="8" id="KW-0592">Phosphate transport</keyword>
<dbReference type="EC" id="2.7.13.3" evidence="3"/>
<evidence type="ECO:0000256" key="8">
    <source>
        <dbReference type="ARBA" id="ARBA00022592"/>
    </source>
</evidence>
<dbReference type="Gene3D" id="1.10.287.130">
    <property type="match status" value="1"/>
</dbReference>
<dbReference type="InterPro" id="IPR003594">
    <property type="entry name" value="HATPase_dom"/>
</dbReference>
<dbReference type="PANTHER" id="PTHR45453">
    <property type="entry name" value="PHOSPHATE REGULON SENSOR PROTEIN PHOR"/>
    <property type="match status" value="1"/>
</dbReference>
<dbReference type="PROSITE" id="PS50109">
    <property type="entry name" value="HIS_KIN"/>
    <property type="match status" value="1"/>
</dbReference>
<organism evidence="20 21">
    <name type="scientific">Thiohalomonas denitrificans</name>
    <dbReference type="NCBI Taxonomy" id="415747"/>
    <lineage>
        <taxon>Bacteria</taxon>
        <taxon>Pseudomonadati</taxon>
        <taxon>Pseudomonadota</taxon>
        <taxon>Gammaproteobacteria</taxon>
        <taxon>Thiohalomonadales</taxon>
        <taxon>Thiohalomonadaceae</taxon>
        <taxon>Thiohalomonas</taxon>
    </lineage>
</organism>
<evidence type="ECO:0000256" key="18">
    <source>
        <dbReference type="SAM" id="Phobius"/>
    </source>
</evidence>
<evidence type="ECO:0000256" key="2">
    <source>
        <dbReference type="ARBA" id="ARBA00004236"/>
    </source>
</evidence>
<evidence type="ECO:0000256" key="12">
    <source>
        <dbReference type="ARBA" id="ARBA00022777"/>
    </source>
</evidence>
<dbReference type="GO" id="GO:0004721">
    <property type="term" value="F:phosphoprotein phosphatase activity"/>
    <property type="evidence" value="ECO:0007669"/>
    <property type="project" value="InterPro"/>
</dbReference>
<keyword evidence="7" id="KW-0597">Phosphoprotein</keyword>
<dbReference type="Gene3D" id="3.30.565.10">
    <property type="entry name" value="Histidine kinase-like ATPase, C-terminal domain"/>
    <property type="match status" value="1"/>
</dbReference>
<keyword evidence="11" id="KW-0547">Nucleotide-binding</keyword>
<dbReference type="CDD" id="cd00082">
    <property type="entry name" value="HisKA"/>
    <property type="match status" value="1"/>
</dbReference>
<evidence type="ECO:0000256" key="7">
    <source>
        <dbReference type="ARBA" id="ARBA00022553"/>
    </source>
</evidence>
<dbReference type="AlphaFoldDB" id="A0A1G5Q6T5"/>
<feature type="domain" description="Histidine kinase" evidence="19">
    <location>
        <begin position="224"/>
        <end position="441"/>
    </location>
</feature>
<dbReference type="InterPro" id="IPR005467">
    <property type="entry name" value="His_kinase_dom"/>
</dbReference>
<dbReference type="InterPro" id="IPR050351">
    <property type="entry name" value="BphY/WalK/GraS-like"/>
</dbReference>
<dbReference type="InterPro" id="IPR021766">
    <property type="entry name" value="PhoR_N"/>
</dbReference>
<comment type="function">
    <text evidence="17">Member of the two-component regulatory system PhoR/PhoB involved in the phosphate regulon genes expression. PhoR may function as a membrane-associated protein kinase that phosphorylates PhoB in response to environmental signals.</text>
</comment>
<evidence type="ECO:0000256" key="9">
    <source>
        <dbReference type="ARBA" id="ARBA00022679"/>
    </source>
</evidence>
<keyword evidence="12 20" id="KW-0418">Kinase</keyword>
<evidence type="ECO:0000256" key="6">
    <source>
        <dbReference type="ARBA" id="ARBA00022475"/>
    </source>
</evidence>
<keyword evidence="15" id="KW-0902">Two-component regulatory system</keyword>
<dbReference type="SUPFAM" id="SSF55874">
    <property type="entry name" value="ATPase domain of HSP90 chaperone/DNA topoisomerase II/histidine kinase"/>
    <property type="match status" value="1"/>
</dbReference>
<dbReference type="FunFam" id="3.30.565.10:FF:000032">
    <property type="entry name" value="Phosphate regulon sensor histidine kinase PhoR"/>
    <property type="match status" value="1"/>
</dbReference>
<dbReference type="FunFam" id="1.10.287.130:FF:000001">
    <property type="entry name" value="Two-component sensor histidine kinase"/>
    <property type="match status" value="1"/>
</dbReference>
<dbReference type="GO" id="GO:0000155">
    <property type="term" value="F:phosphorelay sensor kinase activity"/>
    <property type="evidence" value="ECO:0007669"/>
    <property type="project" value="InterPro"/>
</dbReference>
<evidence type="ECO:0000313" key="20">
    <source>
        <dbReference type="EMBL" id="SCZ57286.1"/>
    </source>
</evidence>
<dbReference type="GO" id="GO:0005524">
    <property type="term" value="F:ATP binding"/>
    <property type="evidence" value="ECO:0007669"/>
    <property type="project" value="UniProtKB-KW"/>
</dbReference>
<comment type="subcellular location">
    <subcellularLocation>
        <location evidence="2">Cell membrane</location>
    </subcellularLocation>
</comment>
<dbReference type="SMART" id="SM00387">
    <property type="entry name" value="HATPase_c"/>
    <property type="match status" value="1"/>
</dbReference>
<dbReference type="STRING" id="415747.SAMN03097708_01399"/>